<evidence type="ECO:0000256" key="3">
    <source>
        <dbReference type="ARBA" id="ARBA00022475"/>
    </source>
</evidence>
<dbReference type="STRING" id="1489064.WH96_13900"/>
<reference evidence="9 10" key="1">
    <citation type="submission" date="2015-03" db="EMBL/GenBank/DDBJ databases">
        <title>Genome Sequence of Kiloniella spongiae MEBiC09566, isolated from a marine sponge.</title>
        <authorList>
            <person name="Shao Z."/>
            <person name="Wang L."/>
            <person name="Li X."/>
        </authorList>
    </citation>
    <scope>NUCLEOTIDE SEQUENCE [LARGE SCALE GENOMIC DNA]</scope>
    <source>
        <strain evidence="9 10">MEBiC09566</strain>
    </source>
</reference>
<dbReference type="InterPro" id="IPR000515">
    <property type="entry name" value="MetI-like"/>
</dbReference>
<accession>A0A0H2MHQ0</accession>
<name>A0A0H2MHQ0_9PROT</name>
<evidence type="ECO:0000256" key="2">
    <source>
        <dbReference type="ARBA" id="ARBA00022448"/>
    </source>
</evidence>
<evidence type="ECO:0000256" key="6">
    <source>
        <dbReference type="ARBA" id="ARBA00023136"/>
    </source>
</evidence>
<keyword evidence="6 7" id="KW-0472">Membrane</keyword>
<feature type="transmembrane region" description="Helical" evidence="7">
    <location>
        <begin position="200"/>
        <end position="220"/>
    </location>
</feature>
<dbReference type="InterPro" id="IPR035906">
    <property type="entry name" value="MetI-like_sf"/>
</dbReference>
<dbReference type="EMBL" id="LAQL01000008">
    <property type="protein sequence ID" value="KLN60267.1"/>
    <property type="molecule type" value="Genomic_DNA"/>
</dbReference>
<dbReference type="InterPro" id="IPR045621">
    <property type="entry name" value="BPD_transp_1_N"/>
</dbReference>
<dbReference type="RefSeq" id="WP_047764798.1">
    <property type="nucleotide sequence ID" value="NZ_LAQL01000008.1"/>
</dbReference>
<evidence type="ECO:0000256" key="5">
    <source>
        <dbReference type="ARBA" id="ARBA00022989"/>
    </source>
</evidence>
<keyword evidence="10" id="KW-1185">Reference proteome</keyword>
<dbReference type="Pfam" id="PF19300">
    <property type="entry name" value="BPD_transp_1_N"/>
    <property type="match status" value="1"/>
</dbReference>
<dbReference type="Proteomes" id="UP000035444">
    <property type="component" value="Unassembled WGS sequence"/>
</dbReference>
<keyword evidence="2 7" id="KW-0813">Transport</keyword>
<evidence type="ECO:0000256" key="4">
    <source>
        <dbReference type="ARBA" id="ARBA00022692"/>
    </source>
</evidence>
<dbReference type="Gene3D" id="1.10.3720.10">
    <property type="entry name" value="MetI-like"/>
    <property type="match status" value="1"/>
</dbReference>
<feature type="domain" description="ABC transmembrane type-1" evidence="8">
    <location>
        <begin position="96"/>
        <end position="327"/>
    </location>
</feature>
<feature type="transmembrane region" description="Helical" evidence="7">
    <location>
        <begin position="304"/>
        <end position="330"/>
    </location>
</feature>
<dbReference type="PATRIC" id="fig|1489064.4.peg.4125"/>
<proteinExistence type="inferred from homology"/>
<dbReference type="PANTHER" id="PTHR43163:SF6">
    <property type="entry name" value="DIPEPTIDE TRANSPORT SYSTEM PERMEASE PROTEIN DPPB-RELATED"/>
    <property type="match status" value="1"/>
</dbReference>
<dbReference type="PROSITE" id="PS50928">
    <property type="entry name" value="ABC_TM1"/>
    <property type="match status" value="1"/>
</dbReference>
<dbReference type="GO" id="GO:0071916">
    <property type="term" value="F:dipeptide transmembrane transporter activity"/>
    <property type="evidence" value="ECO:0007669"/>
    <property type="project" value="TreeGrafter"/>
</dbReference>
<dbReference type="PANTHER" id="PTHR43163">
    <property type="entry name" value="DIPEPTIDE TRANSPORT SYSTEM PERMEASE PROTEIN DPPB-RELATED"/>
    <property type="match status" value="1"/>
</dbReference>
<protein>
    <submittedName>
        <fullName evidence="9">Peptide ABC transporter permease</fullName>
    </submittedName>
</protein>
<evidence type="ECO:0000256" key="7">
    <source>
        <dbReference type="RuleBase" id="RU363032"/>
    </source>
</evidence>
<dbReference type="SUPFAM" id="SSF161098">
    <property type="entry name" value="MetI-like"/>
    <property type="match status" value="1"/>
</dbReference>
<dbReference type="AlphaFoldDB" id="A0A0H2MHQ0"/>
<dbReference type="GO" id="GO:0005886">
    <property type="term" value="C:plasma membrane"/>
    <property type="evidence" value="ECO:0007669"/>
    <property type="project" value="UniProtKB-SubCell"/>
</dbReference>
<dbReference type="CDD" id="cd06261">
    <property type="entry name" value="TM_PBP2"/>
    <property type="match status" value="1"/>
</dbReference>
<organism evidence="9 10">
    <name type="scientific">Kiloniella spongiae</name>
    <dbReference type="NCBI Taxonomy" id="1489064"/>
    <lineage>
        <taxon>Bacteria</taxon>
        <taxon>Pseudomonadati</taxon>
        <taxon>Pseudomonadota</taxon>
        <taxon>Alphaproteobacteria</taxon>
        <taxon>Rhodospirillales</taxon>
        <taxon>Kiloniellaceae</taxon>
        <taxon>Kiloniella</taxon>
    </lineage>
</organism>
<sequence>MLRFILTKLGVLIPTFLGVTLIAFSFIRMLPGDPIELLAGERGVSAERHAKLMADLGFDRPIWEQYFSFLWGILHGDLGVSFTSRQPVLEEFLTRFPATVELAGCAIIFAALIGLPAGIIAAVKRGSAFDHTLMGISLAGYSMPIFWWGLLLIILFSSPDMLGLTPVSGRLSALFWIDQDTGFMLIDAFVSDEKGAFKSAVSHLILPTIVLGTIPMAIIARQTRSAMLEVLGEDYVRTARAKGLKPLRVIGIHALRNALITVITVIGLQVGVLLAGAILTETIFSWPGIGKWMIDSISRRDYFAVQGGIVLIASIVMIVNLLVDFMYGLINPRILHRR</sequence>
<feature type="transmembrane region" description="Helical" evidence="7">
    <location>
        <begin position="135"/>
        <end position="156"/>
    </location>
</feature>
<dbReference type="Pfam" id="PF00528">
    <property type="entry name" value="BPD_transp_1"/>
    <property type="match status" value="1"/>
</dbReference>
<comment type="subcellular location">
    <subcellularLocation>
        <location evidence="1 7">Cell membrane</location>
        <topology evidence="1 7">Multi-pass membrane protein</topology>
    </subcellularLocation>
</comment>
<keyword evidence="3" id="KW-1003">Cell membrane</keyword>
<comment type="similarity">
    <text evidence="7">Belongs to the binding-protein-dependent transport system permease family.</text>
</comment>
<dbReference type="OrthoDB" id="9805855at2"/>
<keyword evidence="4 7" id="KW-0812">Transmembrane</keyword>
<feature type="transmembrane region" description="Helical" evidence="7">
    <location>
        <begin position="258"/>
        <end position="284"/>
    </location>
</feature>
<keyword evidence="5 7" id="KW-1133">Transmembrane helix</keyword>
<evidence type="ECO:0000313" key="9">
    <source>
        <dbReference type="EMBL" id="KLN60267.1"/>
    </source>
</evidence>
<evidence type="ECO:0000256" key="1">
    <source>
        <dbReference type="ARBA" id="ARBA00004651"/>
    </source>
</evidence>
<feature type="transmembrane region" description="Helical" evidence="7">
    <location>
        <begin position="100"/>
        <end position="123"/>
    </location>
</feature>
<evidence type="ECO:0000259" key="8">
    <source>
        <dbReference type="PROSITE" id="PS50928"/>
    </source>
</evidence>
<gene>
    <name evidence="9" type="ORF">WH96_13900</name>
</gene>
<comment type="caution">
    <text evidence="9">The sequence shown here is derived from an EMBL/GenBank/DDBJ whole genome shotgun (WGS) entry which is preliminary data.</text>
</comment>
<feature type="transmembrane region" description="Helical" evidence="7">
    <location>
        <begin position="9"/>
        <end position="27"/>
    </location>
</feature>
<evidence type="ECO:0000313" key="10">
    <source>
        <dbReference type="Proteomes" id="UP000035444"/>
    </source>
</evidence>